<dbReference type="PANTHER" id="PTHR10120">
    <property type="entry name" value="CAAX PRENYL PROTEASE 1"/>
    <property type="match status" value="1"/>
</dbReference>
<dbReference type="CDD" id="cd07343">
    <property type="entry name" value="M48A_Zmpste24p_like"/>
    <property type="match status" value="1"/>
</dbReference>
<sequence length="412" mass="48302">MFLWIFLIFIIGKEIVHAYLSWRNLKYATSHKEIPDILKDIITEENFKKAKSYLKDNTIFGFISQAFDLVITLVFLFFLYPYIENFVSSITSSFILQGLLFFAISGLINLILSLPFQIYDTFVIEQKYGFNTMTVKTFILDIIKSIIISVILGTPILSLLLYIIKVDPNFWWKFALVVIFFEVFMIYIYPVLIAPLFNKFIPLEEGELKNKIMEIADKNGFKISNVYIMDASRRTKKQNAYLTGLGKTRRVVLYDTILSYPQEEILAIFAHELGHHKKGHITKSSILSIVFYVLYIYLTFLVYKKAPFTQYFGIKKEFTILLYSFMFISSLFYFITPLVNAISRRFEYEADKFSAEILNTPYPLINALKRLIKENLSNIYPDPLFRTWYYSHPAPVERIYSLLTLDKEAKSK</sequence>
<reference evidence="12" key="1">
    <citation type="journal article" date="2020" name="mSystems">
        <title>Genome- and Community-Level Interaction Insights into Carbon Utilization and Element Cycling Functions of Hydrothermarchaeota in Hydrothermal Sediment.</title>
        <authorList>
            <person name="Zhou Z."/>
            <person name="Liu Y."/>
            <person name="Xu W."/>
            <person name="Pan J."/>
            <person name="Luo Z.H."/>
            <person name="Li M."/>
        </authorList>
    </citation>
    <scope>NUCLEOTIDE SEQUENCE [LARGE SCALE GENOMIC DNA]</scope>
    <source>
        <strain evidence="12">SpSt-70</strain>
    </source>
</reference>
<dbReference type="Gene3D" id="3.30.2010.10">
    <property type="entry name" value="Metalloproteases ('zincins'), catalytic domain"/>
    <property type="match status" value="1"/>
</dbReference>
<dbReference type="FunFam" id="3.30.2010.10:FF:000010">
    <property type="entry name" value="M48 family peptidase"/>
    <property type="match status" value="1"/>
</dbReference>
<feature type="domain" description="CAAX prenyl protease 1 N-terminal" evidence="11">
    <location>
        <begin position="26"/>
        <end position="199"/>
    </location>
</feature>
<dbReference type="AlphaFoldDB" id="A0A7V4DZD1"/>
<feature type="transmembrane region" description="Helical" evidence="9">
    <location>
        <begin position="95"/>
        <end position="116"/>
    </location>
</feature>
<evidence type="ECO:0000313" key="12">
    <source>
        <dbReference type="EMBL" id="HGK24336.1"/>
    </source>
</evidence>
<feature type="transmembrane region" description="Helical" evidence="9">
    <location>
        <begin position="137"/>
        <end position="164"/>
    </location>
</feature>
<evidence type="ECO:0000259" key="11">
    <source>
        <dbReference type="Pfam" id="PF16491"/>
    </source>
</evidence>
<gene>
    <name evidence="12" type="ORF">ENU78_07925</name>
</gene>
<feature type="transmembrane region" description="Helical" evidence="9">
    <location>
        <begin position="59"/>
        <end position="83"/>
    </location>
</feature>
<evidence type="ECO:0000256" key="6">
    <source>
        <dbReference type="PIRSR" id="PIRSR627057-1"/>
    </source>
</evidence>
<feature type="transmembrane region" description="Helical" evidence="9">
    <location>
        <begin position="323"/>
        <end position="342"/>
    </location>
</feature>
<comment type="caution">
    <text evidence="12">The sequence shown here is derived from an EMBL/GenBank/DDBJ whole genome shotgun (WGS) entry which is preliminary data.</text>
</comment>
<feature type="transmembrane region" description="Helical" evidence="9">
    <location>
        <begin position="170"/>
        <end position="192"/>
    </location>
</feature>
<dbReference type="InterPro" id="IPR001915">
    <property type="entry name" value="Peptidase_M48"/>
</dbReference>
<comment type="cofactor">
    <cofactor evidence="7 8">
        <name>Zn(2+)</name>
        <dbReference type="ChEBI" id="CHEBI:29105"/>
    </cofactor>
    <text evidence="7 8">Binds 1 zinc ion per subunit.</text>
</comment>
<evidence type="ECO:0000256" key="5">
    <source>
        <dbReference type="ARBA" id="ARBA00023049"/>
    </source>
</evidence>
<feature type="domain" description="Peptidase M48" evidence="10">
    <location>
        <begin position="202"/>
        <end position="403"/>
    </location>
</feature>
<evidence type="ECO:0000256" key="4">
    <source>
        <dbReference type="ARBA" id="ARBA00022833"/>
    </source>
</evidence>
<protein>
    <submittedName>
        <fullName evidence="12">M48 family peptidase</fullName>
    </submittedName>
</protein>
<proteinExistence type="inferred from homology"/>
<dbReference type="GO" id="GO:0071586">
    <property type="term" value="P:CAAX-box protein processing"/>
    <property type="evidence" value="ECO:0007669"/>
    <property type="project" value="InterPro"/>
</dbReference>
<keyword evidence="9" id="KW-0812">Transmembrane</keyword>
<keyword evidence="1 8" id="KW-0645">Protease</keyword>
<evidence type="ECO:0000256" key="9">
    <source>
        <dbReference type="SAM" id="Phobius"/>
    </source>
</evidence>
<feature type="binding site" evidence="7">
    <location>
        <position position="271"/>
    </location>
    <ligand>
        <name>Zn(2+)</name>
        <dbReference type="ChEBI" id="CHEBI:29105"/>
        <note>catalytic</note>
    </ligand>
</feature>
<organism evidence="12">
    <name type="scientific">Dictyoglomus thermophilum</name>
    <dbReference type="NCBI Taxonomy" id="14"/>
    <lineage>
        <taxon>Bacteria</taxon>
        <taxon>Pseudomonadati</taxon>
        <taxon>Dictyoglomota</taxon>
        <taxon>Dictyoglomia</taxon>
        <taxon>Dictyoglomales</taxon>
        <taxon>Dictyoglomaceae</taxon>
        <taxon>Dictyoglomus</taxon>
    </lineage>
</organism>
<keyword evidence="3 8" id="KW-0378">Hydrolase</keyword>
<evidence type="ECO:0000256" key="3">
    <source>
        <dbReference type="ARBA" id="ARBA00022801"/>
    </source>
</evidence>
<accession>A0A7V4DZD1</accession>
<dbReference type="Pfam" id="PF16491">
    <property type="entry name" value="Peptidase_M48_N"/>
    <property type="match status" value="1"/>
</dbReference>
<feature type="binding site" evidence="7">
    <location>
        <position position="347"/>
    </location>
    <ligand>
        <name>Zn(2+)</name>
        <dbReference type="ChEBI" id="CHEBI:29105"/>
        <note>catalytic</note>
    </ligand>
</feature>
<evidence type="ECO:0000256" key="7">
    <source>
        <dbReference type="PIRSR" id="PIRSR627057-2"/>
    </source>
</evidence>
<feature type="binding site" evidence="7">
    <location>
        <position position="275"/>
    </location>
    <ligand>
        <name>Zn(2+)</name>
        <dbReference type="ChEBI" id="CHEBI:29105"/>
        <note>catalytic</note>
    </ligand>
</feature>
<keyword evidence="2 7" id="KW-0479">Metal-binding</keyword>
<feature type="transmembrane region" description="Helical" evidence="9">
    <location>
        <begin position="6"/>
        <end position="22"/>
    </location>
</feature>
<dbReference type="RefSeq" id="WP_149122270.1">
    <property type="nucleotide sequence ID" value="NZ_VTFL01000001.1"/>
</dbReference>
<keyword evidence="4 7" id="KW-0862">Zinc</keyword>
<feature type="active site" description="Proton donor" evidence="6">
    <location>
        <position position="351"/>
    </location>
</feature>
<dbReference type="GO" id="GO:0004222">
    <property type="term" value="F:metalloendopeptidase activity"/>
    <property type="evidence" value="ECO:0007669"/>
    <property type="project" value="InterPro"/>
</dbReference>
<dbReference type="EMBL" id="DTDV01000020">
    <property type="protein sequence ID" value="HGK24336.1"/>
    <property type="molecule type" value="Genomic_DNA"/>
</dbReference>
<dbReference type="InterPro" id="IPR027057">
    <property type="entry name" value="CAXX_Prtase_1"/>
</dbReference>
<dbReference type="Pfam" id="PF01435">
    <property type="entry name" value="Peptidase_M48"/>
    <property type="match status" value="1"/>
</dbReference>
<feature type="transmembrane region" description="Helical" evidence="9">
    <location>
        <begin position="285"/>
        <end position="303"/>
    </location>
</feature>
<comment type="similarity">
    <text evidence="8">Belongs to the peptidase M48 family.</text>
</comment>
<evidence type="ECO:0000259" key="10">
    <source>
        <dbReference type="Pfam" id="PF01435"/>
    </source>
</evidence>
<keyword evidence="5 8" id="KW-0482">Metalloprotease</keyword>
<evidence type="ECO:0000256" key="8">
    <source>
        <dbReference type="RuleBase" id="RU003983"/>
    </source>
</evidence>
<keyword evidence="9" id="KW-0472">Membrane</keyword>
<evidence type="ECO:0000256" key="2">
    <source>
        <dbReference type="ARBA" id="ARBA00022723"/>
    </source>
</evidence>
<name>A0A7V4DZD1_DICTH</name>
<evidence type="ECO:0000256" key="1">
    <source>
        <dbReference type="ARBA" id="ARBA00022670"/>
    </source>
</evidence>
<keyword evidence="9" id="KW-1133">Transmembrane helix</keyword>
<dbReference type="GO" id="GO:0046872">
    <property type="term" value="F:metal ion binding"/>
    <property type="evidence" value="ECO:0007669"/>
    <property type="project" value="UniProtKB-KW"/>
</dbReference>
<feature type="active site" evidence="6">
    <location>
        <position position="272"/>
    </location>
</feature>
<dbReference type="InterPro" id="IPR032456">
    <property type="entry name" value="Peptidase_M48_N"/>
</dbReference>